<keyword evidence="2 6" id="KW-1003">Cell membrane</keyword>
<dbReference type="GO" id="GO:0005886">
    <property type="term" value="C:plasma membrane"/>
    <property type="evidence" value="ECO:0007669"/>
    <property type="project" value="UniProtKB-SubCell"/>
</dbReference>
<sequence length="203" mass="23059">MRTFVAIFGYAVSAILCFIYRDEIIDWLRSGDAPLVLIFLIAVGFILFPVIPFKIVIGIFGYIYGPLLGAFISWLAASVGTVIVYLFVQFFFQKQARAYLSKFSRLEKLQQKMERHPFWTIVFARIIPVLPQAAVNVYSALLSIRLPTYAAASAIGKIPAMLVYAYIGQYLFSDTLRLLTVIGIYAAFLLVTYLIYRRYFSAL</sequence>
<protein>
    <recommendedName>
        <fullName evidence="6">TVP38/TMEM64 family membrane protein</fullName>
    </recommendedName>
</protein>
<name>A0A329M142_9BACL</name>
<feature type="transmembrane region" description="Helical" evidence="6">
    <location>
        <begin position="178"/>
        <end position="196"/>
    </location>
</feature>
<gene>
    <name evidence="8" type="ORF">DQG23_33595</name>
</gene>
<reference evidence="8 9" key="1">
    <citation type="journal article" date="2009" name="Int. J. Syst. Evol. Microbiol.">
        <title>Paenibacillus contaminans sp. nov., isolated from a contaminated laboratory plate.</title>
        <authorList>
            <person name="Chou J.H."/>
            <person name="Lee J.H."/>
            <person name="Lin M.C."/>
            <person name="Chang P.S."/>
            <person name="Arun A.B."/>
            <person name="Young C.C."/>
            <person name="Chen W.M."/>
        </authorList>
    </citation>
    <scope>NUCLEOTIDE SEQUENCE [LARGE SCALE GENOMIC DNA]</scope>
    <source>
        <strain evidence="8 9">CKOBP-6</strain>
    </source>
</reference>
<dbReference type="PANTHER" id="PTHR12677">
    <property type="entry name" value="GOLGI APPARATUS MEMBRANE PROTEIN TVP38-RELATED"/>
    <property type="match status" value="1"/>
</dbReference>
<feature type="transmembrane region" description="Helical" evidence="6">
    <location>
        <begin position="35"/>
        <end position="65"/>
    </location>
</feature>
<evidence type="ECO:0000256" key="5">
    <source>
        <dbReference type="ARBA" id="ARBA00023136"/>
    </source>
</evidence>
<proteinExistence type="inferred from homology"/>
<feature type="domain" description="VTT" evidence="7">
    <location>
        <begin position="51"/>
        <end position="169"/>
    </location>
</feature>
<comment type="caution">
    <text evidence="8">The sequence shown here is derived from an EMBL/GenBank/DDBJ whole genome shotgun (WGS) entry which is preliminary data.</text>
</comment>
<keyword evidence="3 6" id="KW-0812">Transmembrane</keyword>
<evidence type="ECO:0000256" key="3">
    <source>
        <dbReference type="ARBA" id="ARBA00022692"/>
    </source>
</evidence>
<evidence type="ECO:0000313" key="8">
    <source>
        <dbReference type="EMBL" id="RAV13342.1"/>
    </source>
</evidence>
<dbReference type="InterPro" id="IPR015414">
    <property type="entry name" value="TMEM64"/>
</dbReference>
<keyword evidence="5 6" id="KW-0472">Membrane</keyword>
<evidence type="ECO:0000259" key="7">
    <source>
        <dbReference type="Pfam" id="PF09335"/>
    </source>
</evidence>
<comment type="similarity">
    <text evidence="6">Belongs to the TVP38/TMEM64 family.</text>
</comment>
<dbReference type="AlphaFoldDB" id="A0A329M142"/>
<keyword evidence="9" id="KW-1185">Reference proteome</keyword>
<dbReference type="OrthoDB" id="2381682at2"/>
<dbReference type="PANTHER" id="PTHR12677:SF59">
    <property type="entry name" value="GOLGI APPARATUS MEMBRANE PROTEIN TVP38-RELATED"/>
    <property type="match status" value="1"/>
</dbReference>
<dbReference type="RefSeq" id="WP_113035406.1">
    <property type="nucleotide sequence ID" value="NZ_QMFB01000030.1"/>
</dbReference>
<feature type="transmembrane region" description="Helical" evidence="6">
    <location>
        <begin position="6"/>
        <end position="23"/>
    </location>
</feature>
<organism evidence="8 9">
    <name type="scientific">Paenibacillus contaminans</name>
    <dbReference type="NCBI Taxonomy" id="450362"/>
    <lineage>
        <taxon>Bacteria</taxon>
        <taxon>Bacillati</taxon>
        <taxon>Bacillota</taxon>
        <taxon>Bacilli</taxon>
        <taxon>Bacillales</taxon>
        <taxon>Paenibacillaceae</taxon>
        <taxon>Paenibacillus</taxon>
    </lineage>
</organism>
<feature type="transmembrane region" description="Helical" evidence="6">
    <location>
        <begin position="71"/>
        <end position="92"/>
    </location>
</feature>
<evidence type="ECO:0000256" key="6">
    <source>
        <dbReference type="RuleBase" id="RU366058"/>
    </source>
</evidence>
<evidence type="ECO:0000256" key="1">
    <source>
        <dbReference type="ARBA" id="ARBA00004651"/>
    </source>
</evidence>
<evidence type="ECO:0000256" key="4">
    <source>
        <dbReference type="ARBA" id="ARBA00022989"/>
    </source>
</evidence>
<accession>A0A329M142</accession>
<dbReference type="Pfam" id="PF09335">
    <property type="entry name" value="VTT_dom"/>
    <property type="match status" value="1"/>
</dbReference>
<feature type="transmembrane region" description="Helical" evidence="6">
    <location>
        <begin position="146"/>
        <end position="166"/>
    </location>
</feature>
<evidence type="ECO:0000256" key="2">
    <source>
        <dbReference type="ARBA" id="ARBA00022475"/>
    </source>
</evidence>
<comment type="subcellular location">
    <subcellularLocation>
        <location evidence="1 6">Cell membrane</location>
        <topology evidence="1 6">Multi-pass membrane protein</topology>
    </subcellularLocation>
</comment>
<dbReference type="InterPro" id="IPR032816">
    <property type="entry name" value="VTT_dom"/>
</dbReference>
<keyword evidence="4 6" id="KW-1133">Transmembrane helix</keyword>
<dbReference type="EMBL" id="QMFB01000030">
    <property type="protein sequence ID" value="RAV13342.1"/>
    <property type="molecule type" value="Genomic_DNA"/>
</dbReference>
<evidence type="ECO:0000313" key="9">
    <source>
        <dbReference type="Proteomes" id="UP000250369"/>
    </source>
</evidence>
<dbReference type="Proteomes" id="UP000250369">
    <property type="component" value="Unassembled WGS sequence"/>
</dbReference>